<comment type="caution">
    <text evidence="1">The sequence shown here is derived from an EMBL/GenBank/DDBJ whole genome shotgun (WGS) entry which is preliminary data.</text>
</comment>
<sequence>MKSSLTVMRTWRRGLGGAITRIQEKREAGKNPTDFVAKLLQETLGLEKEPLLDRSHRTLRERPQEDQPPRAFVVRFQYYREKEAILRKAATAKDLTTRKYNSNNPVVNSSLRIWSQFRRHFGYRQTISSIPIVRNPAFKPAPIDSAFHLCVLLICSTKGYSHPLKM</sequence>
<accession>A0A7J5Y518</accession>
<reference evidence="1 2" key="1">
    <citation type="submission" date="2020-03" db="EMBL/GenBank/DDBJ databases">
        <title>Dissostichus mawsoni Genome sequencing and assembly.</title>
        <authorList>
            <person name="Park H."/>
        </authorList>
    </citation>
    <scope>NUCLEOTIDE SEQUENCE [LARGE SCALE GENOMIC DNA]</scope>
    <source>
        <strain evidence="1">DM0001</strain>
        <tissue evidence="1">Muscle</tissue>
    </source>
</reference>
<evidence type="ECO:0000313" key="2">
    <source>
        <dbReference type="Proteomes" id="UP000518266"/>
    </source>
</evidence>
<evidence type="ECO:0000313" key="1">
    <source>
        <dbReference type="EMBL" id="KAF3844502.1"/>
    </source>
</evidence>
<protein>
    <submittedName>
        <fullName evidence="1">Uncharacterized protein</fullName>
    </submittedName>
</protein>
<dbReference type="EMBL" id="JAAKFY010000015">
    <property type="protein sequence ID" value="KAF3844502.1"/>
    <property type="molecule type" value="Genomic_DNA"/>
</dbReference>
<dbReference type="Gene3D" id="3.30.70.1820">
    <property type="entry name" value="L1 transposable element, RRM domain"/>
    <property type="match status" value="1"/>
</dbReference>
<dbReference type="Proteomes" id="UP000518266">
    <property type="component" value="Unassembled WGS sequence"/>
</dbReference>
<gene>
    <name evidence="1" type="ORF">F7725_007665</name>
</gene>
<organism evidence="1 2">
    <name type="scientific">Dissostichus mawsoni</name>
    <name type="common">Antarctic cod</name>
    <dbReference type="NCBI Taxonomy" id="36200"/>
    <lineage>
        <taxon>Eukaryota</taxon>
        <taxon>Metazoa</taxon>
        <taxon>Chordata</taxon>
        <taxon>Craniata</taxon>
        <taxon>Vertebrata</taxon>
        <taxon>Euteleostomi</taxon>
        <taxon>Actinopterygii</taxon>
        <taxon>Neopterygii</taxon>
        <taxon>Teleostei</taxon>
        <taxon>Neoteleostei</taxon>
        <taxon>Acanthomorphata</taxon>
        <taxon>Eupercaria</taxon>
        <taxon>Perciformes</taxon>
        <taxon>Notothenioidei</taxon>
        <taxon>Nototheniidae</taxon>
        <taxon>Dissostichus</taxon>
    </lineage>
</organism>
<dbReference type="OrthoDB" id="8861212at2759"/>
<proteinExistence type="predicted"/>
<name>A0A7J5Y518_DISMA</name>
<keyword evidence="2" id="KW-1185">Reference proteome</keyword>
<dbReference type="AlphaFoldDB" id="A0A7J5Y518"/>